<keyword evidence="3" id="KW-1185">Reference proteome</keyword>
<comment type="caution">
    <text evidence="2">The sequence shown here is derived from an EMBL/GenBank/DDBJ whole genome shotgun (WGS) entry which is preliminary data.</text>
</comment>
<dbReference type="Gene3D" id="3.30.70.2970">
    <property type="entry name" value="Protein of unknown function (DUF541), domain 2"/>
    <property type="match status" value="1"/>
</dbReference>
<dbReference type="Gene3D" id="3.30.110.170">
    <property type="entry name" value="Protein of unknown function (DUF541), domain 1"/>
    <property type="match status" value="1"/>
</dbReference>
<dbReference type="PANTHER" id="PTHR34387">
    <property type="entry name" value="SLR1258 PROTEIN"/>
    <property type="match status" value="1"/>
</dbReference>
<accession>A0ABW9IPI1</accession>
<evidence type="ECO:0000256" key="1">
    <source>
        <dbReference type="SAM" id="MobiDB-lite"/>
    </source>
</evidence>
<evidence type="ECO:0000313" key="2">
    <source>
        <dbReference type="EMBL" id="MFM9650401.1"/>
    </source>
</evidence>
<gene>
    <name evidence="2" type="ORF">ACKI1S_30145</name>
</gene>
<feature type="compositionally biased region" description="Low complexity" evidence="1">
    <location>
        <begin position="8"/>
        <end position="32"/>
    </location>
</feature>
<dbReference type="Proteomes" id="UP001631993">
    <property type="component" value="Unassembled WGS sequence"/>
</dbReference>
<name>A0ABW9IPI1_STRGJ</name>
<sequence length="272" mass="27605">MPRSRTCPSFTAPRSRTSPSSTAPPSRTSGRAPRALAAAVVTLLALWLPAVAAPTAAARPTGAVTAPSPATVTVTGEGGASAQPDIAVVVAGVEALAETPRTALDTQATAAIALLDAVRRQGVAEADIRTESVSVNPVHDYTDGAARLRGYQAAQTFSLTVREVGRTGAVLQAITDATGEVGRVNSVTFDVSDPAPLLARARQAAHEDAHTKALQYARLSGHRLGRLVSLSEDATGYPRPVPPAADAAAGGVPVAPGVIRATATVTAVYALD</sequence>
<proteinExistence type="predicted"/>
<evidence type="ECO:0000313" key="3">
    <source>
        <dbReference type="Proteomes" id="UP001631993"/>
    </source>
</evidence>
<dbReference type="InterPro" id="IPR052022">
    <property type="entry name" value="26kDa_periplasmic_antigen"/>
</dbReference>
<reference evidence="2 3" key="1">
    <citation type="submission" date="2024-12" db="EMBL/GenBank/DDBJ databases">
        <title>Forecasting of Potato common scab and diversities of Pathogenic streptomyces spp. in china.</title>
        <authorList>
            <person name="Handique U."/>
            <person name="Wu J."/>
        </authorList>
    </citation>
    <scope>NUCLEOTIDE SEQUENCE [LARGE SCALE GENOMIC DNA]</scope>
    <source>
        <strain evidence="2 3">ZRIMU1585</strain>
    </source>
</reference>
<protein>
    <submittedName>
        <fullName evidence="2">SIMPL domain-containing protein</fullName>
    </submittedName>
</protein>
<dbReference type="EMBL" id="JBJVNE010000016">
    <property type="protein sequence ID" value="MFM9650401.1"/>
    <property type="molecule type" value="Genomic_DNA"/>
</dbReference>
<dbReference type="InterPro" id="IPR007497">
    <property type="entry name" value="SIMPL/DUF541"/>
</dbReference>
<organism evidence="2 3">
    <name type="scientific">Streptomyces galilaeus</name>
    <dbReference type="NCBI Taxonomy" id="33899"/>
    <lineage>
        <taxon>Bacteria</taxon>
        <taxon>Bacillati</taxon>
        <taxon>Actinomycetota</taxon>
        <taxon>Actinomycetes</taxon>
        <taxon>Kitasatosporales</taxon>
        <taxon>Streptomycetaceae</taxon>
        <taxon>Streptomyces</taxon>
    </lineage>
</organism>
<feature type="region of interest" description="Disordered" evidence="1">
    <location>
        <begin position="1"/>
        <end position="32"/>
    </location>
</feature>
<dbReference type="Pfam" id="PF04402">
    <property type="entry name" value="SIMPL"/>
    <property type="match status" value="1"/>
</dbReference>
<dbReference type="RefSeq" id="WP_369279921.1">
    <property type="nucleotide sequence ID" value="NZ_JBJVMW010000012.1"/>
</dbReference>
<dbReference type="PANTHER" id="PTHR34387:SF1">
    <property type="entry name" value="PERIPLASMIC IMMUNOGENIC PROTEIN"/>
    <property type="match status" value="1"/>
</dbReference>